<gene>
    <name evidence="5" type="ORF">FHW36_1011186</name>
</gene>
<evidence type="ECO:0000256" key="3">
    <source>
        <dbReference type="ARBA" id="ARBA00023163"/>
    </source>
</evidence>
<keyword evidence="2 5" id="KW-0238">DNA-binding</keyword>
<keyword evidence="3" id="KW-0804">Transcription</keyword>
<dbReference type="GO" id="GO:0003677">
    <property type="term" value="F:DNA binding"/>
    <property type="evidence" value="ECO:0007669"/>
    <property type="project" value="UniProtKB-KW"/>
</dbReference>
<reference evidence="5 6" key="1">
    <citation type="submission" date="2019-06" db="EMBL/GenBank/DDBJ databases">
        <title>Sorghum-associated microbial communities from plants grown in Nebraska, USA.</title>
        <authorList>
            <person name="Schachtman D."/>
        </authorList>
    </citation>
    <scope>NUCLEOTIDE SEQUENCE [LARGE SCALE GENOMIC DNA]</scope>
    <source>
        <strain evidence="5 6">1209</strain>
    </source>
</reference>
<evidence type="ECO:0000256" key="2">
    <source>
        <dbReference type="ARBA" id="ARBA00023125"/>
    </source>
</evidence>
<evidence type="ECO:0000313" key="5">
    <source>
        <dbReference type="EMBL" id="TWF45259.1"/>
    </source>
</evidence>
<dbReference type="InterPro" id="IPR036390">
    <property type="entry name" value="WH_DNA-bd_sf"/>
</dbReference>
<dbReference type="AlphaFoldDB" id="A0A561Q4L3"/>
<proteinExistence type="predicted"/>
<dbReference type="SMART" id="SM00345">
    <property type="entry name" value="HTH_GNTR"/>
    <property type="match status" value="1"/>
</dbReference>
<evidence type="ECO:0000256" key="1">
    <source>
        <dbReference type="ARBA" id="ARBA00023015"/>
    </source>
</evidence>
<dbReference type="SUPFAM" id="SSF46785">
    <property type="entry name" value="Winged helix' DNA-binding domain"/>
    <property type="match status" value="1"/>
</dbReference>
<feature type="domain" description="HTH gntR-type" evidence="4">
    <location>
        <begin position="7"/>
        <end position="75"/>
    </location>
</feature>
<dbReference type="PROSITE" id="PS50949">
    <property type="entry name" value="HTH_GNTR"/>
    <property type="match status" value="1"/>
</dbReference>
<evidence type="ECO:0000259" key="4">
    <source>
        <dbReference type="PROSITE" id="PS50949"/>
    </source>
</evidence>
<organism evidence="5 6">
    <name type="scientific">Chitinophaga polysaccharea</name>
    <dbReference type="NCBI Taxonomy" id="1293035"/>
    <lineage>
        <taxon>Bacteria</taxon>
        <taxon>Pseudomonadati</taxon>
        <taxon>Bacteroidota</taxon>
        <taxon>Chitinophagia</taxon>
        <taxon>Chitinophagales</taxon>
        <taxon>Chitinophagaceae</taxon>
        <taxon>Chitinophaga</taxon>
    </lineage>
</organism>
<keyword evidence="6" id="KW-1185">Reference proteome</keyword>
<dbReference type="Gene3D" id="1.10.10.10">
    <property type="entry name" value="Winged helix-like DNA-binding domain superfamily/Winged helix DNA-binding domain"/>
    <property type="match status" value="1"/>
</dbReference>
<evidence type="ECO:0000313" key="6">
    <source>
        <dbReference type="Proteomes" id="UP000320811"/>
    </source>
</evidence>
<dbReference type="OrthoDB" id="362473at2"/>
<dbReference type="EMBL" id="VIWO01000001">
    <property type="protein sequence ID" value="TWF45259.1"/>
    <property type="molecule type" value="Genomic_DNA"/>
</dbReference>
<dbReference type="CDD" id="cd07377">
    <property type="entry name" value="WHTH_GntR"/>
    <property type="match status" value="1"/>
</dbReference>
<dbReference type="InterPro" id="IPR000524">
    <property type="entry name" value="Tscrpt_reg_HTH_GntR"/>
</dbReference>
<dbReference type="PANTHER" id="PTHR38445">
    <property type="entry name" value="HTH-TYPE TRANSCRIPTIONAL REPRESSOR YTRA"/>
    <property type="match status" value="1"/>
</dbReference>
<dbReference type="InterPro" id="IPR036388">
    <property type="entry name" value="WH-like_DNA-bd_sf"/>
</dbReference>
<protein>
    <submittedName>
        <fullName evidence="5">DNA-binding transcriptional regulator YhcF (GntR family)</fullName>
    </submittedName>
</protein>
<dbReference type="Gene3D" id="1.10.287.100">
    <property type="match status" value="1"/>
</dbReference>
<accession>A0A561Q4L3</accession>
<keyword evidence="1" id="KW-0805">Transcription regulation</keyword>
<name>A0A561Q4L3_9BACT</name>
<comment type="caution">
    <text evidence="5">The sequence shown here is derived from an EMBL/GenBank/DDBJ whole genome shotgun (WGS) entry which is preliminary data.</text>
</comment>
<sequence>MEFKDTQAIYVQIADYICEQVLLSKWQTEERLPSVRELAVLLEVNPNTVMRTCELLQQQEIIYNKRGIGYFISADAVKKIKQYKKEAFITNELPSFFRSMYLLDLDLDELKPHFEKFKKSNFN</sequence>
<dbReference type="Pfam" id="PF00392">
    <property type="entry name" value="GntR"/>
    <property type="match status" value="1"/>
</dbReference>
<dbReference type="PANTHER" id="PTHR38445:SF10">
    <property type="entry name" value="GNTR-FAMILY TRANSCRIPTIONAL REGULATOR"/>
    <property type="match status" value="1"/>
</dbReference>
<dbReference type="GO" id="GO:0003700">
    <property type="term" value="F:DNA-binding transcription factor activity"/>
    <property type="evidence" value="ECO:0007669"/>
    <property type="project" value="InterPro"/>
</dbReference>
<dbReference type="Proteomes" id="UP000320811">
    <property type="component" value="Unassembled WGS sequence"/>
</dbReference>
<dbReference type="RefSeq" id="WP_145663709.1">
    <property type="nucleotide sequence ID" value="NZ_VIWO01000001.1"/>
</dbReference>